<protein>
    <submittedName>
        <fullName evidence="2">Uncharacterized protein</fullName>
    </submittedName>
</protein>
<gene>
    <name evidence="2" type="ORF">FHU36_001739</name>
</gene>
<proteinExistence type="predicted"/>
<dbReference type="Proteomes" id="UP000583800">
    <property type="component" value="Unassembled WGS sequence"/>
</dbReference>
<organism evidence="2 3">
    <name type="scientific">Nonomuraea muscovyensis</name>
    <dbReference type="NCBI Taxonomy" id="1124761"/>
    <lineage>
        <taxon>Bacteria</taxon>
        <taxon>Bacillati</taxon>
        <taxon>Actinomycetota</taxon>
        <taxon>Actinomycetes</taxon>
        <taxon>Streptosporangiales</taxon>
        <taxon>Streptosporangiaceae</taxon>
        <taxon>Nonomuraea</taxon>
    </lineage>
</organism>
<dbReference type="EMBL" id="JACHJB010000001">
    <property type="protein sequence ID" value="MBB6345230.1"/>
    <property type="molecule type" value="Genomic_DNA"/>
</dbReference>
<evidence type="ECO:0000256" key="1">
    <source>
        <dbReference type="SAM" id="MobiDB-lite"/>
    </source>
</evidence>
<comment type="caution">
    <text evidence="2">The sequence shown here is derived from an EMBL/GenBank/DDBJ whole genome shotgun (WGS) entry which is preliminary data.</text>
</comment>
<evidence type="ECO:0000313" key="2">
    <source>
        <dbReference type="EMBL" id="MBB6345230.1"/>
    </source>
</evidence>
<keyword evidence="3" id="KW-1185">Reference proteome</keyword>
<dbReference type="RefSeq" id="WP_185083216.1">
    <property type="nucleotide sequence ID" value="NZ_JACHJB010000001.1"/>
</dbReference>
<sequence length="85" mass="9421">MREATSKTEKQPEKRTVTQGRPSAQDASETLELLVKTTDPATTAKLTIDQISAVLKRASRRAPRFQVTINACSPIPPRILPCYLQ</sequence>
<accession>A0A7X0EXX0</accession>
<feature type="compositionally biased region" description="Polar residues" evidence="1">
    <location>
        <begin position="17"/>
        <end position="27"/>
    </location>
</feature>
<feature type="region of interest" description="Disordered" evidence="1">
    <location>
        <begin position="1"/>
        <end position="27"/>
    </location>
</feature>
<reference evidence="2 3" key="1">
    <citation type="submission" date="2020-08" db="EMBL/GenBank/DDBJ databases">
        <title>Sequencing the genomes of 1000 actinobacteria strains.</title>
        <authorList>
            <person name="Klenk H.-P."/>
        </authorList>
    </citation>
    <scope>NUCLEOTIDE SEQUENCE [LARGE SCALE GENOMIC DNA]</scope>
    <source>
        <strain evidence="2 3">DSM 45913</strain>
    </source>
</reference>
<name>A0A7X0EXX0_9ACTN</name>
<dbReference type="AlphaFoldDB" id="A0A7X0EXX0"/>
<evidence type="ECO:0000313" key="3">
    <source>
        <dbReference type="Proteomes" id="UP000583800"/>
    </source>
</evidence>
<feature type="compositionally biased region" description="Basic and acidic residues" evidence="1">
    <location>
        <begin position="1"/>
        <end position="16"/>
    </location>
</feature>